<proteinExistence type="predicted"/>
<organism evidence="1">
    <name type="scientific">marine sediment metagenome</name>
    <dbReference type="NCBI Taxonomy" id="412755"/>
    <lineage>
        <taxon>unclassified sequences</taxon>
        <taxon>metagenomes</taxon>
        <taxon>ecological metagenomes</taxon>
    </lineage>
</organism>
<accession>X1TQX0</accession>
<reference evidence="1" key="1">
    <citation type="journal article" date="2014" name="Front. Microbiol.">
        <title>High frequency of phylogenetically diverse reductive dehalogenase-homologous genes in deep subseafloor sedimentary metagenomes.</title>
        <authorList>
            <person name="Kawai M."/>
            <person name="Futagami T."/>
            <person name="Toyoda A."/>
            <person name="Takaki Y."/>
            <person name="Nishi S."/>
            <person name="Hori S."/>
            <person name="Arai W."/>
            <person name="Tsubouchi T."/>
            <person name="Morono Y."/>
            <person name="Uchiyama I."/>
            <person name="Ito T."/>
            <person name="Fujiyama A."/>
            <person name="Inagaki F."/>
            <person name="Takami H."/>
        </authorList>
    </citation>
    <scope>NUCLEOTIDE SEQUENCE</scope>
    <source>
        <strain evidence="1">Expedition CK06-06</strain>
    </source>
</reference>
<name>X1TQX0_9ZZZZ</name>
<sequence>MRKFYKNSKTLYMNHYIQDTTDNLELSIKALTGGKARIFINYY</sequence>
<protein>
    <submittedName>
        <fullName evidence="1">Uncharacterized protein</fullName>
    </submittedName>
</protein>
<evidence type="ECO:0000313" key="1">
    <source>
        <dbReference type="EMBL" id="GAJ07738.1"/>
    </source>
</evidence>
<comment type="caution">
    <text evidence="1">The sequence shown here is derived from an EMBL/GenBank/DDBJ whole genome shotgun (WGS) entry which is preliminary data.</text>
</comment>
<dbReference type="EMBL" id="BARW01026644">
    <property type="protein sequence ID" value="GAJ07738.1"/>
    <property type="molecule type" value="Genomic_DNA"/>
</dbReference>
<gene>
    <name evidence="1" type="ORF">S12H4_43420</name>
</gene>
<dbReference type="AlphaFoldDB" id="X1TQX0"/>